<feature type="compositionally biased region" description="Basic and acidic residues" evidence="4">
    <location>
        <begin position="1202"/>
        <end position="1231"/>
    </location>
</feature>
<feature type="compositionally biased region" description="Basic and acidic residues" evidence="4">
    <location>
        <begin position="1101"/>
        <end position="1115"/>
    </location>
</feature>
<evidence type="ECO:0000256" key="3">
    <source>
        <dbReference type="ARBA" id="ARBA00023242"/>
    </source>
</evidence>
<dbReference type="InterPro" id="IPR001138">
    <property type="entry name" value="Zn2Cys6_DnaBD"/>
</dbReference>
<dbReference type="PANTHER" id="PTHR48050">
    <property type="entry name" value="STEROL 3-BETA-GLUCOSYLTRANSFERASE"/>
    <property type="match status" value="1"/>
</dbReference>
<dbReference type="Pfam" id="PF03033">
    <property type="entry name" value="Glyco_transf_28"/>
    <property type="match status" value="1"/>
</dbReference>
<reference evidence="6" key="1">
    <citation type="submission" date="2020-01" db="EMBL/GenBank/DDBJ databases">
        <authorList>
            <person name="Feng Z.H.Z."/>
        </authorList>
    </citation>
    <scope>NUCLEOTIDE SEQUENCE</scope>
    <source>
        <strain evidence="6">CBS107.38</strain>
    </source>
</reference>
<dbReference type="CDD" id="cd12148">
    <property type="entry name" value="fungal_TF_MHR"/>
    <property type="match status" value="1"/>
</dbReference>
<feature type="region of interest" description="Disordered" evidence="4">
    <location>
        <begin position="1909"/>
        <end position="1931"/>
    </location>
</feature>
<feature type="compositionally biased region" description="Basic and acidic residues" evidence="4">
    <location>
        <begin position="1066"/>
        <end position="1089"/>
    </location>
</feature>
<dbReference type="CDD" id="cd00067">
    <property type="entry name" value="GAL4"/>
    <property type="match status" value="1"/>
</dbReference>
<evidence type="ECO:0000256" key="4">
    <source>
        <dbReference type="SAM" id="MobiDB-lite"/>
    </source>
</evidence>
<dbReference type="GeneID" id="62201918"/>
<keyword evidence="7" id="KW-1185">Reference proteome</keyword>
<dbReference type="EMBL" id="JAAABM010000004">
    <property type="protein sequence ID" value="KAF7678312.1"/>
    <property type="molecule type" value="Genomic_DNA"/>
</dbReference>
<feature type="compositionally biased region" description="Polar residues" evidence="4">
    <location>
        <begin position="38"/>
        <end position="47"/>
    </location>
</feature>
<proteinExistence type="predicted"/>
<dbReference type="Pfam" id="PF00172">
    <property type="entry name" value="Zn_clus"/>
    <property type="match status" value="1"/>
</dbReference>
<dbReference type="FunFam" id="3.40.50.2000:FF:000100">
    <property type="entry name" value="Glycosyltransferase family 1 protein"/>
    <property type="match status" value="1"/>
</dbReference>
<feature type="compositionally biased region" description="Basic and acidic residues" evidence="4">
    <location>
        <begin position="1147"/>
        <end position="1157"/>
    </location>
</feature>
<feature type="region of interest" description="Disordered" evidence="4">
    <location>
        <begin position="1318"/>
        <end position="1363"/>
    </location>
</feature>
<evidence type="ECO:0000256" key="2">
    <source>
        <dbReference type="ARBA" id="ARBA00022723"/>
    </source>
</evidence>
<dbReference type="GO" id="GO:0016906">
    <property type="term" value="F:sterol 3-beta-glucosyltransferase activity"/>
    <property type="evidence" value="ECO:0007669"/>
    <property type="project" value="UniProtKB-ARBA"/>
</dbReference>
<dbReference type="Proteomes" id="UP000596902">
    <property type="component" value="Unassembled WGS sequence"/>
</dbReference>
<keyword evidence="3" id="KW-0539">Nucleus</keyword>
<dbReference type="InterPro" id="IPR002213">
    <property type="entry name" value="UDP_glucos_trans"/>
</dbReference>
<feature type="region of interest" description="Disordered" evidence="4">
    <location>
        <begin position="779"/>
        <end position="857"/>
    </location>
</feature>
<keyword evidence="1 6" id="KW-0808">Transferase</keyword>
<evidence type="ECO:0000313" key="6">
    <source>
        <dbReference type="EMBL" id="KAF7678312.1"/>
    </source>
</evidence>
<evidence type="ECO:0000313" key="7">
    <source>
        <dbReference type="Proteomes" id="UP000596902"/>
    </source>
</evidence>
<reference evidence="6" key="2">
    <citation type="submission" date="2020-08" db="EMBL/GenBank/DDBJ databases">
        <title>Draft Genome Sequence of Cumin Blight Pathogen Alternaria burnsii.</title>
        <authorList>
            <person name="Feng Z."/>
        </authorList>
    </citation>
    <scope>NUCLEOTIDE SEQUENCE</scope>
    <source>
        <strain evidence="6">CBS107.38</strain>
    </source>
</reference>
<dbReference type="GO" id="GO:0000981">
    <property type="term" value="F:DNA-binding transcription factor activity, RNA polymerase II-specific"/>
    <property type="evidence" value="ECO:0007669"/>
    <property type="project" value="InterPro"/>
</dbReference>
<sequence>MANPTPSLKDEGVVSPVGMVIEEPTFPDIPGQEPTAPAPTQDTSTADMAQKDGASSPDRTTRASQHAAESTSSVFTSTSRPAQQRWATERPKPSVRHSLLGRMQQPRDARPAAPERAATITFDPDSDSSDSSDDEKEYPRKSLGHADDLTKQATRKPRGSRSGPFSRLKISNEHFNTKGRVSKADGRLKLSILEENLGSGYIAKALGTAFKKHGDDEDQGPASYDEVGATKIKPEDDEMEHDPARRIKLNIVIIIIGSRGDIQPFIRIGKILKEDYGHRVRLATHPAFKDFVEKDSGLEFFSVGGNPAELMAFMVKNPGLIPNIETIKEGEIGRRRSQMYEMFQGMWRACINATDDETDKTNAKMMGDKAPFVADAIISNPPSFAPTHIAEKLGIPLHMMFTFPYTPTSQFPHPLANIKASNVEATYSNFMSYPLVEMMMWQGLGDLINRFRTQVLHLEEVSRIWAPGQLYRLKVPYTYMWSPGLIPKPKDWGPEIDISGFVFLDLASSFTPPDELKKFLDDGPPPVYIGFGSIVVDDPDQFTKLIFDAVKSVGCRALVSKGWGGFGSNADCPENVFMLENTPHDWLFPKCAAVVHHGGAGTTAIGLKCAIPTMIVPFFGDQPFWGAMVSKAKAGAHDCIPYKKLSAERLAEGIKQCLTDEAKENVKKIAESIEKEGDGALNAVRSFHRSLPLHGEGSMRCDFLDNRAAVWKIKNTDIKLSALAAEILVEKRKLKWSDLRLVRHYEWNDFGGPGEPITGVWGSLMTSFSDAAAGVGGMPVEMGKSIRKREKLREKKRRHQQRHEQKKAALVKANANTPDGAQSTDQKQDNQDAGRPQANRNESMLSKITEPDEELADELSREAAFGFRKTGHAIARFPMDLTLAITQGFHNAPRLYGDETVRRPPRVTGFHSGTRAGRDELVYGVMDGVSGLVTQPYNGAKKNGVMGAMRGVGFGIGGFVLKDIAALLGPLAYTMKGLDAEYMKRYQPTNYLRRARIAEGQKELSMLESKSQVSAIQEAQKGAKRTSEKKESVEENVTIRWKALQKTIAEEKKQHKNGIIGSLTGRGDHKEGQRVGRKSTEVAKKDGRRSYSKGRPNTHTPNDKPGRVSPEDQAKVVDPGNARRSVDGNARGGGMHRMSTAPTTSLEHSEHVERKELQLPPKRQVAADAALQEDDSNPLSATRLNDGVKDKSDPELVSPVNEAKDLVSADSKDALDAPERPSADGSEETRVGIDPTDWAAVRQKTEVLNLSDEPPKVAVKCDRQKPCGACIKHSVDCIFNPVQPPKKKKKRVKVNVLTDRLRQYEALLQEQGIDVGRLPDWTNDGSQPMTHTVPDQQQQHVSQLRTPSSLESGPSPYAIQTPNVQGQTSFKFVENTLWHRVVEESLDPENDLEDSSDISEEEAISDNSGFALLRHTHTGGRPRHPSIDRIHQLWDTFVSNVDPLTKVVHVPSLRPMIEKAADSSGVIPRALEALMFAIYGSAVMSLSRNECEQRFTEPRDRLLSQYIFATETALSRAKVMETTSIVVLQALVIHLITTRDIYTARANWTLTGAAVRIAQGMGLERDGKYLGLSPFETEIRRRIWYQLKTHDSRATELCGLSKYRDPDIGPHRAEWPLNVNDDQLYPSMTELPLQSDRLTDAVFIVTRCEMGKFAAARIAALRQEGKDLSQMNLDHSGKDKKDRESKIQELQEAIETKHLRYCDPSQPLDLVTMLVARYGLNVARFLMYHPRSWGSIEQTPLEERQKIWEVCLKLLEQQVMLQTNPFTQRFAWNAPWYRQWHAFIHVLDVLRADPEVFDVERAWRLIGETYDNNPDMIEDMRKPVHAAVGHLCLKAYGDREALLRSRHVVISSVPSFIARLRHQRDCARLRRQKRDADSSHVATSTDTVKSNTRQLCGSIPVDDSDLLLDSTPNPTQTPSGHPHTVFDGTNPSTFSNDFDGSGFDIMEMDGLDTFLAADYIVDDMALDPIDWSKLDDWLAHVT</sequence>
<accession>A0A8H7BAR6</accession>
<dbReference type="GO" id="GO:0008270">
    <property type="term" value="F:zinc ion binding"/>
    <property type="evidence" value="ECO:0007669"/>
    <property type="project" value="InterPro"/>
</dbReference>
<comment type="caution">
    <text evidence="6">The sequence shown here is derived from an EMBL/GenBank/DDBJ whole genome shotgun (WGS) entry which is preliminary data.</text>
</comment>
<dbReference type="InterPro" id="IPR050426">
    <property type="entry name" value="Glycosyltransferase_28"/>
</dbReference>
<dbReference type="InterPro" id="IPR036864">
    <property type="entry name" value="Zn2-C6_fun-type_DNA-bd_sf"/>
</dbReference>
<dbReference type="Gene3D" id="3.40.50.2000">
    <property type="entry name" value="Glycogen Phosphorylase B"/>
    <property type="match status" value="2"/>
</dbReference>
<dbReference type="GO" id="GO:0006351">
    <property type="term" value="P:DNA-templated transcription"/>
    <property type="evidence" value="ECO:0007669"/>
    <property type="project" value="InterPro"/>
</dbReference>
<feature type="region of interest" description="Disordered" evidence="4">
    <location>
        <begin position="1"/>
        <end position="174"/>
    </location>
</feature>
<dbReference type="Gene3D" id="4.10.240.10">
    <property type="entry name" value="Zn(2)-C6 fungal-type DNA-binding domain"/>
    <property type="match status" value="1"/>
</dbReference>
<dbReference type="CDD" id="cd03784">
    <property type="entry name" value="GT1_Gtf-like"/>
    <property type="match status" value="1"/>
</dbReference>
<feature type="domain" description="Xylanolytic transcriptional activator regulatory" evidence="5">
    <location>
        <begin position="1547"/>
        <end position="1622"/>
    </location>
</feature>
<dbReference type="GO" id="GO:0005975">
    <property type="term" value="P:carbohydrate metabolic process"/>
    <property type="evidence" value="ECO:0007669"/>
    <property type="project" value="InterPro"/>
</dbReference>
<dbReference type="FunFam" id="3.40.50.2000:FF:000009">
    <property type="entry name" value="Sterol 3-beta-glucosyltransferase UGT80A2"/>
    <property type="match status" value="1"/>
</dbReference>
<gene>
    <name evidence="6" type="ORF">GT037_003693</name>
</gene>
<feature type="compositionally biased region" description="Polar residues" evidence="4">
    <location>
        <begin position="1323"/>
        <end position="1363"/>
    </location>
</feature>
<dbReference type="SMART" id="SM00906">
    <property type="entry name" value="Fungal_trans"/>
    <property type="match status" value="1"/>
</dbReference>
<dbReference type="InterPro" id="IPR007219">
    <property type="entry name" value="XnlR_reg_dom"/>
</dbReference>
<feature type="compositionally biased region" description="Basic and acidic residues" evidence="4">
    <location>
        <begin position="137"/>
        <end position="150"/>
    </location>
</feature>
<feature type="compositionally biased region" description="Polar residues" evidence="4">
    <location>
        <begin position="62"/>
        <end position="86"/>
    </location>
</feature>
<feature type="region of interest" description="Disordered" evidence="4">
    <location>
        <begin position="1050"/>
        <end position="1231"/>
    </location>
</feature>
<dbReference type="Pfam" id="PF06722">
    <property type="entry name" value="EryCIII-like_C"/>
    <property type="match status" value="1"/>
</dbReference>
<evidence type="ECO:0000256" key="1">
    <source>
        <dbReference type="ARBA" id="ARBA00022679"/>
    </source>
</evidence>
<dbReference type="InterPro" id="IPR004276">
    <property type="entry name" value="GlycoTrans_28_N"/>
</dbReference>
<protein>
    <submittedName>
        <fullName evidence="6">Glycosyltransferase family 1 protein</fullName>
    </submittedName>
</protein>
<dbReference type="Pfam" id="PF04082">
    <property type="entry name" value="Fungal_trans"/>
    <property type="match status" value="1"/>
</dbReference>
<dbReference type="GO" id="GO:0003677">
    <property type="term" value="F:DNA binding"/>
    <property type="evidence" value="ECO:0007669"/>
    <property type="project" value="InterPro"/>
</dbReference>
<organism evidence="6 7">
    <name type="scientific">Alternaria burnsii</name>
    <dbReference type="NCBI Taxonomy" id="1187904"/>
    <lineage>
        <taxon>Eukaryota</taxon>
        <taxon>Fungi</taxon>
        <taxon>Dikarya</taxon>
        <taxon>Ascomycota</taxon>
        <taxon>Pezizomycotina</taxon>
        <taxon>Dothideomycetes</taxon>
        <taxon>Pleosporomycetidae</taxon>
        <taxon>Pleosporales</taxon>
        <taxon>Pleosporineae</taxon>
        <taxon>Pleosporaceae</taxon>
        <taxon>Alternaria</taxon>
        <taxon>Alternaria sect. Alternaria</taxon>
    </lineage>
</organism>
<dbReference type="InterPro" id="IPR010610">
    <property type="entry name" value="EryCIII-like_C"/>
</dbReference>
<dbReference type="PANTHER" id="PTHR48050:SF5">
    <property type="entry name" value="UDP-GLUCOSE,STEROL TRANSFERASE"/>
    <property type="match status" value="1"/>
</dbReference>
<name>A0A8H7BAR6_9PLEO</name>
<dbReference type="SUPFAM" id="SSF53756">
    <property type="entry name" value="UDP-Glycosyltransferase/glycogen phosphorylase"/>
    <property type="match status" value="1"/>
</dbReference>
<keyword evidence="2" id="KW-0479">Metal-binding</keyword>
<feature type="compositionally biased region" description="Acidic residues" evidence="4">
    <location>
        <begin position="124"/>
        <end position="136"/>
    </location>
</feature>
<evidence type="ECO:0000259" key="5">
    <source>
        <dbReference type="SMART" id="SM00906"/>
    </source>
</evidence>
<feature type="compositionally biased region" description="Polar residues" evidence="4">
    <location>
        <begin position="814"/>
        <end position="825"/>
    </location>
</feature>
<feature type="compositionally biased region" description="Polar residues" evidence="4">
    <location>
        <begin position="1910"/>
        <end position="1919"/>
    </location>
</feature>
<feature type="compositionally biased region" description="Basic residues" evidence="4">
    <location>
        <begin position="785"/>
        <end position="801"/>
    </location>
</feature>
<dbReference type="RefSeq" id="XP_038788447.1">
    <property type="nucleotide sequence ID" value="XM_038928740.1"/>
</dbReference>